<dbReference type="InterPro" id="IPR010727">
    <property type="entry name" value="DUF1302"/>
</dbReference>
<dbReference type="Proteomes" id="UP000284605">
    <property type="component" value="Unassembled WGS sequence"/>
</dbReference>
<proteinExistence type="predicted"/>
<protein>
    <submittedName>
        <fullName evidence="2">DUF1302 family protein</fullName>
    </submittedName>
</protein>
<name>A0A418WH27_9PROT</name>
<feature type="signal peptide" evidence="1">
    <location>
        <begin position="1"/>
        <end position="41"/>
    </location>
</feature>
<organism evidence="2 3">
    <name type="scientific">Oleomonas cavernae</name>
    <dbReference type="NCBI Taxonomy" id="2320859"/>
    <lineage>
        <taxon>Bacteria</taxon>
        <taxon>Pseudomonadati</taxon>
        <taxon>Pseudomonadota</taxon>
        <taxon>Alphaproteobacteria</taxon>
        <taxon>Acetobacterales</taxon>
        <taxon>Acetobacteraceae</taxon>
        <taxon>Oleomonas</taxon>
    </lineage>
</organism>
<comment type="caution">
    <text evidence="2">The sequence shown here is derived from an EMBL/GenBank/DDBJ whole genome shotgun (WGS) entry which is preliminary data.</text>
</comment>
<reference evidence="2 3" key="1">
    <citation type="submission" date="2018-09" db="EMBL/GenBank/DDBJ databases">
        <authorList>
            <person name="Zhu H."/>
        </authorList>
    </citation>
    <scope>NUCLEOTIDE SEQUENCE [LARGE SCALE GENOMIC DNA]</scope>
    <source>
        <strain evidence="2 3">K1W22B-8</strain>
    </source>
</reference>
<feature type="chain" id="PRO_5019195462" evidence="1">
    <location>
        <begin position="42"/>
        <end position="753"/>
    </location>
</feature>
<dbReference type="EMBL" id="QYUK01000011">
    <property type="protein sequence ID" value="RJF89288.1"/>
    <property type="molecule type" value="Genomic_DNA"/>
</dbReference>
<dbReference type="AlphaFoldDB" id="A0A418WH27"/>
<keyword evidence="3" id="KW-1185">Reference proteome</keyword>
<keyword evidence="1" id="KW-0732">Signal</keyword>
<evidence type="ECO:0000256" key="1">
    <source>
        <dbReference type="SAM" id="SignalP"/>
    </source>
</evidence>
<sequence>MTRRSESSNTTIRSFHPGRRLASCSGAALLAALLSGTIASAYDFEWGDEVTGSIITSLSVGVQMRLSDRDPRTIGTFNGGASPSADVDDGNLNFDKYDITSQTTSISSELRLKWRNYFATVSGTAFFDSIAANNDLAVNGPPERPYRGEYSPEAKDEAMWDAEFREYYAGGNFTVFDRNLAVKVGSQILNWGEAFFTLNGISVINAIDVEKILTPGTELKDALLPVPMVKLDYEIADGLSAEAFVTFGFEPVRLPACGAFLSFSDNGCRGVVGTSLFTDYGDTRSYVAGRDNAADYDNPPPPYGTGPQAVSFGIPLTFEDDPATTDWGVSLRYYWAELNNTEFQFYYAKYRSRLPSIYFKSPESYAEGTGQFDLVRGIPGVMGSLVNELGPGAQQQIIGALSALAPAVDLTGDLLADLLNPALGPLTDALIEPNLGTLPRSPVLQNLDGSSIHGYYPNDLEMFGLAFSATENYTGIAINGEISYKRQVPIALAADFLIAALNQIGGAPFDQATANAGLPLTPLGIPVVNINNIGAAAYVEKPSQPFDEQFTPNRVIAGDERHDVWQAALRFTTIFGGTDWITRLTGATQITGLVEFGALYVDLNDGTDYAATGQLGTTGFYSRPFNVGGVTLLESMAVDSLGPPFGPTWKAPTKWSGGVQGIFLFDYPDLIDGVRLTPSIAFSTGLYGITPAPLPGFTSGLTSILLGLRADFSQRFSISATYFNSFGAGGGLGGSRNTLIDRDFIGINATYQF</sequence>
<gene>
    <name evidence="2" type="ORF">D3874_21850</name>
</gene>
<evidence type="ECO:0000313" key="2">
    <source>
        <dbReference type="EMBL" id="RJF89288.1"/>
    </source>
</evidence>
<evidence type="ECO:0000313" key="3">
    <source>
        <dbReference type="Proteomes" id="UP000284605"/>
    </source>
</evidence>
<dbReference type="Pfam" id="PF06980">
    <property type="entry name" value="DUF1302"/>
    <property type="match status" value="1"/>
</dbReference>
<accession>A0A418WH27</accession>